<evidence type="ECO:0000256" key="1">
    <source>
        <dbReference type="PIRNR" id="PIRNR018571"/>
    </source>
</evidence>
<comment type="function">
    <text evidence="1">Probable aspartic protease that is responsible for the proteolytic cleavage of the RNA polymerase sigma E factor (SigE/spoIIGB) to yield the active peptide in the mother cell during sporulation. Responds to a signal from the forespore that is triggered by the extracellular signal protein SpoIIR.</text>
</comment>
<dbReference type="RefSeq" id="WP_073341204.1">
    <property type="nucleotide sequence ID" value="NZ_FQVH01000001.1"/>
</dbReference>
<dbReference type="EC" id="3.4.23.-" evidence="1"/>
<keyword evidence="1" id="KW-1003">Cell membrane</keyword>
<keyword evidence="1 3" id="KW-0472">Membrane</keyword>
<dbReference type="GO" id="GO:0005886">
    <property type="term" value="C:plasma membrane"/>
    <property type="evidence" value="ECO:0007669"/>
    <property type="project" value="UniProtKB-SubCell"/>
</dbReference>
<dbReference type="EMBL" id="FQVH01000001">
    <property type="protein sequence ID" value="SHE38340.1"/>
    <property type="molecule type" value="Genomic_DNA"/>
</dbReference>
<comment type="subcellular location">
    <subcellularLocation>
        <location evidence="1">Cell membrane</location>
    </subcellularLocation>
</comment>
<comment type="similarity">
    <text evidence="1">Belongs to the peptidase U4 family.</text>
</comment>
<keyword evidence="1" id="KW-0645">Protease</keyword>
<reference evidence="4 5" key="1">
    <citation type="submission" date="2016-11" db="EMBL/GenBank/DDBJ databases">
        <authorList>
            <person name="Jaros S."/>
            <person name="Januszkiewicz K."/>
            <person name="Wedrychowicz H."/>
        </authorList>
    </citation>
    <scope>NUCLEOTIDE SEQUENCE [LARGE SCALE GENOMIC DNA]</scope>
    <source>
        <strain evidence="4 5">DSM 17918</strain>
    </source>
</reference>
<keyword evidence="1" id="KW-0378">Hydrolase</keyword>
<feature type="transmembrane region" description="Helical" evidence="3">
    <location>
        <begin position="34"/>
        <end position="53"/>
    </location>
</feature>
<feature type="transmembrane region" description="Helical" evidence="3">
    <location>
        <begin position="59"/>
        <end position="75"/>
    </location>
</feature>
<dbReference type="GO" id="GO:0004190">
    <property type="term" value="F:aspartic-type endopeptidase activity"/>
    <property type="evidence" value="ECO:0007669"/>
    <property type="project" value="UniProtKB-KW"/>
</dbReference>
<keyword evidence="1" id="KW-0749">Sporulation</keyword>
<evidence type="ECO:0000256" key="2">
    <source>
        <dbReference type="PIRSR" id="PIRSR018571-1"/>
    </source>
</evidence>
<dbReference type="OrthoDB" id="2690199at2"/>
<sequence>MYIDLLFIENLLMNYIILVLTAKLGKFDFKGYKLLIASAAGSLYVIIMYLPHMGFMRDFTAKVMLSMLMVIIAFTPAKIKFFFQEIIVFYMVAFIFGGASIAIYYLIGDKQVIRNGMYYSAMGVAFVVVAIKLGLNYIHGKINKNKLNISLKVTIEGKSNEMIGLVDTGNSLYEPLSHWPVIIVEFKKIKELLPDSIRELYLKGLDMDLGSLTVALANTNWGSRVRMIPFSSLGRENGMLLGFKPDSVLIKGTEEKEVKNVIVAIYNNSLSKNQEYGALLHPDIL</sequence>
<evidence type="ECO:0000256" key="3">
    <source>
        <dbReference type="SAM" id="Phobius"/>
    </source>
</evidence>
<dbReference type="GO" id="GO:0030436">
    <property type="term" value="P:asexual sporulation"/>
    <property type="evidence" value="ECO:0007669"/>
    <property type="project" value="InterPro"/>
</dbReference>
<gene>
    <name evidence="4" type="ORF">SAMN02746089_00191</name>
</gene>
<dbReference type="InterPro" id="IPR005081">
    <property type="entry name" value="SpoIIGA"/>
</dbReference>
<keyword evidence="3" id="KW-1133">Transmembrane helix</keyword>
<dbReference type="NCBIfam" id="TIGR02854">
    <property type="entry name" value="spore_II_GA"/>
    <property type="match status" value="1"/>
</dbReference>
<proteinExistence type="inferred from homology"/>
<feature type="transmembrane region" description="Helical" evidence="3">
    <location>
        <begin position="119"/>
        <end position="138"/>
    </location>
</feature>
<feature type="active site" evidence="2">
    <location>
        <position position="167"/>
    </location>
</feature>
<dbReference type="Proteomes" id="UP000184088">
    <property type="component" value="Unassembled WGS sequence"/>
</dbReference>
<dbReference type="Pfam" id="PF03419">
    <property type="entry name" value="Peptidase_U4"/>
    <property type="match status" value="1"/>
</dbReference>
<dbReference type="AlphaFoldDB" id="A0A1M4T1R1"/>
<protein>
    <recommendedName>
        <fullName evidence="1">Sporulation sigma-E factor-processing peptidase</fullName>
        <ecNumber evidence="1">3.4.23.-</ecNumber>
    </recommendedName>
    <alternativeName>
        <fullName evidence="1">Membrane-associated aspartic protease</fullName>
    </alternativeName>
    <alternativeName>
        <fullName evidence="1">Stage II sporulation protein GA</fullName>
    </alternativeName>
</protein>
<evidence type="ECO:0000313" key="5">
    <source>
        <dbReference type="Proteomes" id="UP000184088"/>
    </source>
</evidence>
<feature type="transmembrane region" description="Helical" evidence="3">
    <location>
        <begin position="6"/>
        <end position="22"/>
    </location>
</feature>
<keyword evidence="3" id="KW-0812">Transmembrane</keyword>
<name>A0A1M4T1R1_9THEO</name>
<dbReference type="PIRSF" id="PIRSF018571">
    <property type="entry name" value="SpoIIGA"/>
    <property type="match status" value="1"/>
</dbReference>
<evidence type="ECO:0000313" key="4">
    <source>
        <dbReference type="EMBL" id="SHE38340.1"/>
    </source>
</evidence>
<keyword evidence="1" id="KW-0064">Aspartyl protease</keyword>
<accession>A0A1M4T1R1</accession>
<dbReference type="GO" id="GO:0030435">
    <property type="term" value="P:sporulation resulting in formation of a cellular spore"/>
    <property type="evidence" value="ECO:0007669"/>
    <property type="project" value="UniProtKB-KW"/>
</dbReference>
<dbReference type="STRING" id="1121256.SAMN02746089_00191"/>
<feature type="transmembrane region" description="Helical" evidence="3">
    <location>
        <begin position="87"/>
        <end position="107"/>
    </location>
</feature>
<organism evidence="4 5">
    <name type="scientific">Caldanaerobius fijiensis DSM 17918</name>
    <dbReference type="NCBI Taxonomy" id="1121256"/>
    <lineage>
        <taxon>Bacteria</taxon>
        <taxon>Bacillati</taxon>
        <taxon>Bacillota</taxon>
        <taxon>Clostridia</taxon>
        <taxon>Thermoanaerobacterales</taxon>
        <taxon>Thermoanaerobacteraceae</taxon>
        <taxon>Caldanaerobius</taxon>
    </lineage>
</organism>
<keyword evidence="5" id="KW-1185">Reference proteome</keyword>
<dbReference type="GO" id="GO:0006508">
    <property type="term" value="P:proteolysis"/>
    <property type="evidence" value="ECO:0007669"/>
    <property type="project" value="UniProtKB-KW"/>
</dbReference>